<gene>
    <name evidence="1" type="ORF">M6B38_170690</name>
</gene>
<keyword evidence="2" id="KW-1185">Reference proteome</keyword>
<dbReference type="Proteomes" id="UP001140949">
    <property type="component" value="Unassembled WGS sequence"/>
</dbReference>
<name>A0AAX6ETM4_IRIPA</name>
<dbReference type="AlphaFoldDB" id="A0AAX6ETM4"/>
<proteinExistence type="predicted"/>
<accession>A0AAX6ETM4</accession>
<comment type="caution">
    <text evidence="1">The sequence shown here is derived from an EMBL/GenBank/DDBJ whole genome shotgun (WGS) entry which is preliminary data.</text>
</comment>
<dbReference type="EMBL" id="JANAVB010033820">
    <property type="protein sequence ID" value="KAJ6807547.1"/>
    <property type="molecule type" value="Genomic_DNA"/>
</dbReference>
<evidence type="ECO:0000313" key="2">
    <source>
        <dbReference type="Proteomes" id="UP001140949"/>
    </source>
</evidence>
<reference evidence="1" key="1">
    <citation type="journal article" date="2023" name="GigaByte">
        <title>Genome assembly of the bearded iris, Iris pallida Lam.</title>
        <authorList>
            <person name="Bruccoleri R.E."/>
            <person name="Oakeley E.J."/>
            <person name="Faust A.M.E."/>
            <person name="Altorfer M."/>
            <person name="Dessus-Babus S."/>
            <person name="Burckhardt D."/>
            <person name="Oertli M."/>
            <person name="Naumann U."/>
            <person name="Petersen F."/>
            <person name="Wong J."/>
        </authorList>
    </citation>
    <scope>NUCLEOTIDE SEQUENCE</scope>
    <source>
        <strain evidence="1">GSM-AAB239-AS_SAM_17_03QT</strain>
    </source>
</reference>
<sequence length="93" mass="9571">MTPTVQRTTGSRLVLDTGVSPARRRRLLFVKVVGGTRALAGLLTGDDARRSTACASGSESAGNAVRTVTNVGDGGGFGSICEEQICLRGASKF</sequence>
<organism evidence="1 2">
    <name type="scientific">Iris pallida</name>
    <name type="common">Sweet iris</name>
    <dbReference type="NCBI Taxonomy" id="29817"/>
    <lineage>
        <taxon>Eukaryota</taxon>
        <taxon>Viridiplantae</taxon>
        <taxon>Streptophyta</taxon>
        <taxon>Embryophyta</taxon>
        <taxon>Tracheophyta</taxon>
        <taxon>Spermatophyta</taxon>
        <taxon>Magnoliopsida</taxon>
        <taxon>Liliopsida</taxon>
        <taxon>Asparagales</taxon>
        <taxon>Iridaceae</taxon>
        <taxon>Iridoideae</taxon>
        <taxon>Irideae</taxon>
        <taxon>Iris</taxon>
    </lineage>
</organism>
<protein>
    <submittedName>
        <fullName evidence="1">Uncharacterized protein</fullName>
    </submittedName>
</protein>
<evidence type="ECO:0000313" key="1">
    <source>
        <dbReference type="EMBL" id="KAJ6807547.1"/>
    </source>
</evidence>
<reference evidence="1" key="2">
    <citation type="submission" date="2023-04" db="EMBL/GenBank/DDBJ databases">
        <authorList>
            <person name="Bruccoleri R.E."/>
            <person name="Oakeley E.J."/>
            <person name="Faust A.-M."/>
            <person name="Dessus-Babus S."/>
            <person name="Altorfer M."/>
            <person name="Burckhardt D."/>
            <person name="Oertli M."/>
            <person name="Naumann U."/>
            <person name="Petersen F."/>
            <person name="Wong J."/>
        </authorList>
    </citation>
    <scope>NUCLEOTIDE SEQUENCE</scope>
    <source>
        <strain evidence="1">GSM-AAB239-AS_SAM_17_03QT</strain>
        <tissue evidence="1">Leaf</tissue>
    </source>
</reference>